<keyword evidence="2" id="KW-0812">Transmembrane</keyword>
<keyword evidence="2" id="KW-0472">Membrane</keyword>
<feature type="transmembrane region" description="Helical" evidence="2">
    <location>
        <begin position="43"/>
        <end position="61"/>
    </location>
</feature>
<dbReference type="PANTHER" id="PTHR30487">
    <property type="entry name" value="TYPE 4 PREPILIN-LIKE PROTEINS LEADER PEPTIDE-PROCESSING ENZYME"/>
    <property type="match status" value="1"/>
</dbReference>
<sequence length="217" mass="22160">MTATAAQPLLAAAFGLLGLLASPLTEVLIARSLPRLGGLPSPIVRITTAAVTGALFVLLTLRFGFSPTLPAYLLLAALAVQLSRLDVMHHLLPNPLVLALLAAGLGLLTMSAALAPDWSGLLRAAAGAVILFLGYLILGLISPGGIGMGDVKLAAPLGMYLGYLGWSHVFYGGLLGFVVGGVMTVLVLRLKRGIKPSEVAHGPAMFAAAIGVVLLLA</sequence>
<feature type="transmembrane region" description="Helical" evidence="2">
    <location>
        <begin position="166"/>
        <end position="187"/>
    </location>
</feature>
<feature type="domain" description="Prepilin type IV endopeptidase peptidase" evidence="3">
    <location>
        <begin position="74"/>
        <end position="184"/>
    </location>
</feature>
<feature type="transmembrane region" description="Helical" evidence="2">
    <location>
        <begin position="121"/>
        <end position="146"/>
    </location>
</feature>
<dbReference type="RefSeq" id="WP_133202335.1">
    <property type="nucleotide sequence ID" value="NZ_SMRU01000001.1"/>
</dbReference>
<dbReference type="AlphaFoldDB" id="A0A4R5L274"/>
<protein>
    <submittedName>
        <fullName evidence="4">Prepilin peptidase</fullName>
    </submittedName>
</protein>
<evidence type="ECO:0000313" key="4">
    <source>
        <dbReference type="EMBL" id="TDG01662.1"/>
    </source>
</evidence>
<feature type="transmembrane region" description="Helical" evidence="2">
    <location>
        <begin position="199"/>
        <end position="216"/>
    </location>
</feature>
<keyword evidence="2" id="KW-1133">Transmembrane helix</keyword>
<dbReference type="InterPro" id="IPR000045">
    <property type="entry name" value="Prepilin_IV_endopep_pep"/>
</dbReference>
<dbReference type="EMBL" id="SMRU01000001">
    <property type="protein sequence ID" value="TDG01662.1"/>
    <property type="molecule type" value="Genomic_DNA"/>
</dbReference>
<evidence type="ECO:0000256" key="2">
    <source>
        <dbReference type="SAM" id="Phobius"/>
    </source>
</evidence>
<dbReference type="Proteomes" id="UP000295511">
    <property type="component" value="Unassembled WGS sequence"/>
</dbReference>
<proteinExistence type="inferred from homology"/>
<gene>
    <name evidence="4" type="ORF">E1809_00820</name>
</gene>
<dbReference type="Gene3D" id="1.20.120.1220">
    <property type="match status" value="1"/>
</dbReference>
<accession>A0A4R5L274</accession>
<feature type="transmembrane region" description="Helical" evidence="2">
    <location>
        <begin position="96"/>
        <end position="114"/>
    </location>
</feature>
<evidence type="ECO:0000256" key="1">
    <source>
        <dbReference type="ARBA" id="ARBA00005801"/>
    </source>
</evidence>
<dbReference type="GO" id="GO:0005886">
    <property type="term" value="C:plasma membrane"/>
    <property type="evidence" value="ECO:0007669"/>
    <property type="project" value="TreeGrafter"/>
</dbReference>
<dbReference type="PANTHER" id="PTHR30487:SF0">
    <property type="entry name" value="PREPILIN LEADER PEPTIDASE_N-METHYLTRANSFERASE-RELATED"/>
    <property type="match status" value="1"/>
</dbReference>
<dbReference type="Pfam" id="PF01478">
    <property type="entry name" value="Peptidase_A24"/>
    <property type="match status" value="1"/>
</dbReference>
<comment type="caution">
    <text evidence="4">The sequence shown here is derived from an EMBL/GenBank/DDBJ whole genome shotgun (WGS) entry which is preliminary data.</text>
</comment>
<dbReference type="InterPro" id="IPR050882">
    <property type="entry name" value="Prepilin_peptidase/N-MTase"/>
</dbReference>
<keyword evidence="5" id="KW-1185">Reference proteome</keyword>
<comment type="similarity">
    <text evidence="1">Belongs to the peptidase A24 family.</text>
</comment>
<reference evidence="4 5" key="1">
    <citation type="submission" date="2019-03" db="EMBL/GenBank/DDBJ databases">
        <title>Whole genome sequence of Arthrobacter sp JH1-1.</title>
        <authorList>
            <person name="Trinh H.N."/>
        </authorList>
    </citation>
    <scope>NUCLEOTIDE SEQUENCE [LARGE SCALE GENOMIC DNA]</scope>
    <source>
        <strain evidence="4 5">JH1-1</strain>
    </source>
</reference>
<dbReference type="GO" id="GO:0004190">
    <property type="term" value="F:aspartic-type endopeptidase activity"/>
    <property type="evidence" value="ECO:0007669"/>
    <property type="project" value="InterPro"/>
</dbReference>
<name>A0A4R5L274_9MICC</name>
<organism evidence="4 5">
    <name type="scientific">Arthrobacter terricola</name>
    <dbReference type="NCBI Taxonomy" id="2547396"/>
    <lineage>
        <taxon>Bacteria</taxon>
        <taxon>Bacillati</taxon>
        <taxon>Actinomycetota</taxon>
        <taxon>Actinomycetes</taxon>
        <taxon>Micrococcales</taxon>
        <taxon>Micrococcaceae</taxon>
        <taxon>Arthrobacter</taxon>
    </lineage>
</organism>
<evidence type="ECO:0000313" key="5">
    <source>
        <dbReference type="Proteomes" id="UP000295511"/>
    </source>
</evidence>
<dbReference type="GO" id="GO:0006465">
    <property type="term" value="P:signal peptide processing"/>
    <property type="evidence" value="ECO:0007669"/>
    <property type="project" value="TreeGrafter"/>
</dbReference>
<evidence type="ECO:0000259" key="3">
    <source>
        <dbReference type="Pfam" id="PF01478"/>
    </source>
</evidence>
<dbReference type="OrthoDB" id="2087435at2"/>